<feature type="domain" description="Alanine racemase N-terminal" evidence="5">
    <location>
        <begin position="3"/>
        <end position="221"/>
    </location>
</feature>
<dbReference type="PIRSF" id="PIRSF004848">
    <property type="entry name" value="YBL036c_PLPDEIII"/>
    <property type="match status" value="1"/>
</dbReference>
<comment type="caution">
    <text evidence="6">The sequence shown here is derived from an EMBL/GenBank/DDBJ whole genome shotgun (WGS) entry which is preliminary data.</text>
</comment>
<dbReference type="OrthoDB" id="9804072at2"/>
<dbReference type="CDD" id="cd00635">
    <property type="entry name" value="PLPDE_III_YBL036c_like"/>
    <property type="match status" value="1"/>
</dbReference>
<feature type="modified residue" description="N6-(pyridoxal phosphate)lysine" evidence="2 3">
    <location>
        <position position="26"/>
    </location>
</feature>
<keyword evidence="1 2" id="KW-0663">Pyridoxal phosphate</keyword>
<dbReference type="AlphaFoldDB" id="A0A098L8W9"/>
<dbReference type="Proteomes" id="UP000030185">
    <property type="component" value="Unassembled WGS sequence"/>
</dbReference>
<accession>A0A098L8W9</accession>
<sequence>MSISQNLQKIRSFLDPFKTKLIAVSKTYPADIILEAYNSGQTDFGENKVQELMSKYEVLPKNIQWHLIGHLQSNKIKYIAPFIHLIHSVDSFKLLKEINKEAKKNNRIINCLLQIHIAQEETKFGFSEEELFITIQSEELKDMKNIQILGLMGMASNTENESQIKKEFQHIQQLFNQIKSSYQNDRIKMEELSIGMSSDYKLACESGSTMVRVGSAIFGSRNYL</sequence>
<name>A0A098L8W9_9BACT</name>
<comment type="cofactor">
    <cofactor evidence="3">
        <name>pyridoxal 5'-phosphate</name>
        <dbReference type="ChEBI" id="CHEBI:597326"/>
    </cofactor>
</comment>
<dbReference type="PANTHER" id="PTHR10146:SF14">
    <property type="entry name" value="PYRIDOXAL PHOSPHATE HOMEOSTASIS PROTEIN"/>
    <property type="match status" value="1"/>
</dbReference>
<protein>
    <recommendedName>
        <fullName evidence="2">Pyridoxal phosphate homeostasis protein</fullName>
        <shortName evidence="2">PLP homeostasis protein</shortName>
    </recommendedName>
</protein>
<dbReference type="InterPro" id="IPR001608">
    <property type="entry name" value="Ala_racemase_N"/>
</dbReference>
<evidence type="ECO:0000256" key="4">
    <source>
        <dbReference type="RuleBase" id="RU004514"/>
    </source>
</evidence>
<dbReference type="STRING" id="153721.MYP_522"/>
<dbReference type="NCBIfam" id="TIGR00044">
    <property type="entry name" value="YggS family pyridoxal phosphate-dependent enzyme"/>
    <property type="match status" value="1"/>
</dbReference>
<evidence type="ECO:0000256" key="3">
    <source>
        <dbReference type="PIRSR" id="PIRSR004848-1"/>
    </source>
</evidence>
<keyword evidence="7" id="KW-1185">Reference proteome</keyword>
<reference evidence="6 7" key="1">
    <citation type="submission" date="2014-09" db="EMBL/GenBank/DDBJ databases">
        <title>Sporocytophaga myxococcoides PG-01 genome sequencing.</title>
        <authorList>
            <person name="Liu L."/>
            <person name="Gao P.J."/>
            <person name="Chen G.J."/>
            <person name="Wang L.S."/>
        </authorList>
    </citation>
    <scope>NUCLEOTIDE SEQUENCE [LARGE SCALE GENOMIC DNA]</scope>
    <source>
        <strain evidence="6 7">PG-01</strain>
    </source>
</reference>
<dbReference type="Pfam" id="PF01168">
    <property type="entry name" value="Ala_racemase_N"/>
    <property type="match status" value="1"/>
</dbReference>
<comment type="function">
    <text evidence="2">Pyridoxal 5'-phosphate (PLP)-binding protein, which is involved in PLP homeostasis.</text>
</comment>
<dbReference type="SUPFAM" id="SSF51419">
    <property type="entry name" value="PLP-binding barrel"/>
    <property type="match status" value="1"/>
</dbReference>
<dbReference type="InterPro" id="IPR011078">
    <property type="entry name" value="PyrdxlP_homeostasis"/>
</dbReference>
<evidence type="ECO:0000313" key="7">
    <source>
        <dbReference type="Proteomes" id="UP000030185"/>
    </source>
</evidence>
<dbReference type="EMBL" id="BBLT01000001">
    <property type="protein sequence ID" value="GAL83296.1"/>
    <property type="molecule type" value="Genomic_DNA"/>
</dbReference>
<dbReference type="GO" id="GO:0030170">
    <property type="term" value="F:pyridoxal phosphate binding"/>
    <property type="evidence" value="ECO:0007669"/>
    <property type="project" value="UniProtKB-UniRule"/>
</dbReference>
<dbReference type="FunFam" id="3.20.20.10:FF:000018">
    <property type="entry name" value="Pyridoxal phosphate homeostasis protein"/>
    <property type="match status" value="1"/>
</dbReference>
<evidence type="ECO:0000256" key="2">
    <source>
        <dbReference type="HAMAP-Rule" id="MF_02087"/>
    </source>
</evidence>
<dbReference type="PANTHER" id="PTHR10146">
    <property type="entry name" value="PROLINE SYNTHETASE CO-TRANSCRIBED BACTERIAL HOMOLOG PROTEIN"/>
    <property type="match status" value="1"/>
</dbReference>
<dbReference type="RefSeq" id="WP_045457945.1">
    <property type="nucleotide sequence ID" value="NZ_BBLT01000001.1"/>
</dbReference>
<organism evidence="6 7">
    <name type="scientific">Sporocytophaga myxococcoides</name>
    <dbReference type="NCBI Taxonomy" id="153721"/>
    <lineage>
        <taxon>Bacteria</taxon>
        <taxon>Pseudomonadati</taxon>
        <taxon>Bacteroidota</taxon>
        <taxon>Cytophagia</taxon>
        <taxon>Cytophagales</taxon>
        <taxon>Cytophagaceae</taxon>
        <taxon>Sporocytophaga</taxon>
    </lineage>
</organism>
<dbReference type="Gene3D" id="3.20.20.10">
    <property type="entry name" value="Alanine racemase"/>
    <property type="match status" value="1"/>
</dbReference>
<evidence type="ECO:0000313" key="6">
    <source>
        <dbReference type="EMBL" id="GAL83296.1"/>
    </source>
</evidence>
<gene>
    <name evidence="6" type="ORF">MYP_522</name>
</gene>
<evidence type="ECO:0000256" key="1">
    <source>
        <dbReference type="ARBA" id="ARBA00022898"/>
    </source>
</evidence>
<dbReference type="eggNOG" id="COG0325">
    <property type="taxonomic scope" value="Bacteria"/>
</dbReference>
<evidence type="ECO:0000259" key="5">
    <source>
        <dbReference type="Pfam" id="PF01168"/>
    </source>
</evidence>
<dbReference type="HAMAP" id="MF_02087">
    <property type="entry name" value="PLP_homeostasis"/>
    <property type="match status" value="1"/>
</dbReference>
<comment type="similarity">
    <text evidence="2 4">Belongs to the pyridoxal phosphate-binding protein YggS/PROSC family.</text>
</comment>
<proteinExistence type="inferred from homology"/>
<dbReference type="InterPro" id="IPR029066">
    <property type="entry name" value="PLP-binding_barrel"/>
</dbReference>